<name>T2IGG2_CROWT</name>
<comment type="caution">
    <text evidence="2">The sequence shown here is derived from an EMBL/GenBank/DDBJ whole genome shotgun (WGS) entry which is preliminary data.</text>
</comment>
<accession>T2IGG2</accession>
<evidence type="ECO:0000313" key="2">
    <source>
        <dbReference type="EMBL" id="CCQ51974.1"/>
    </source>
</evidence>
<sequence>MKNKRFVLDTNILISALLVKNSTPFKVIKIVETIGVTLYSSETLQEINQVLKRKKFDKYLTSEEKQEFIVKLVEKSELVKIQEVIDVCRDSKDNKFLEVAVSGQADFIITGDKDLLVLNPFRNIGIITVNEFLIKFTNS</sequence>
<evidence type="ECO:0000313" key="3">
    <source>
        <dbReference type="Proteomes" id="UP000018348"/>
    </source>
</evidence>
<dbReference type="PANTHER" id="PTHR34610">
    <property type="entry name" value="SSL7007 PROTEIN"/>
    <property type="match status" value="1"/>
</dbReference>
<protein>
    <recommendedName>
        <fullName evidence="1">PIN domain-containing protein</fullName>
    </recommendedName>
</protein>
<dbReference type="PANTHER" id="PTHR34610:SF3">
    <property type="entry name" value="SSL7007 PROTEIN"/>
    <property type="match status" value="1"/>
</dbReference>
<reference evidence="2 3" key="1">
    <citation type="submission" date="2013-01" db="EMBL/GenBank/DDBJ databases">
        <authorList>
            <person name="Bench S."/>
        </authorList>
    </citation>
    <scope>NUCLEOTIDE SEQUENCE [LARGE SCALE GENOMIC DNA]</scope>
    <source>
        <strain evidence="2 3">WH 8502</strain>
    </source>
</reference>
<organism evidence="2 3">
    <name type="scientific">Crocosphaera watsonii WH 8502</name>
    <dbReference type="NCBI Taxonomy" id="423474"/>
    <lineage>
        <taxon>Bacteria</taxon>
        <taxon>Bacillati</taxon>
        <taxon>Cyanobacteriota</taxon>
        <taxon>Cyanophyceae</taxon>
        <taxon>Oscillatoriophycideae</taxon>
        <taxon>Chroococcales</taxon>
        <taxon>Aphanothecaceae</taxon>
        <taxon>Crocosphaera</taxon>
    </lineage>
</organism>
<gene>
    <name evidence="2" type="ORF">CWATWH8502_4854</name>
</gene>
<dbReference type="InterPro" id="IPR002716">
    <property type="entry name" value="PIN_dom"/>
</dbReference>
<dbReference type="Pfam" id="PF13470">
    <property type="entry name" value="PIN_3"/>
    <property type="match status" value="1"/>
</dbReference>
<dbReference type="RefSeq" id="WP_021831087.1">
    <property type="nucleotide sequence ID" value="NZ_CAQK01000564.1"/>
</dbReference>
<dbReference type="SMART" id="SM00670">
    <property type="entry name" value="PINc"/>
    <property type="match status" value="1"/>
</dbReference>
<dbReference type="Proteomes" id="UP000018348">
    <property type="component" value="Unassembled WGS sequence"/>
</dbReference>
<proteinExistence type="predicted"/>
<dbReference type="SUPFAM" id="SSF88723">
    <property type="entry name" value="PIN domain-like"/>
    <property type="match status" value="1"/>
</dbReference>
<dbReference type="InterPro" id="IPR002850">
    <property type="entry name" value="PIN_toxin-like"/>
</dbReference>
<dbReference type="InterPro" id="IPR029060">
    <property type="entry name" value="PIN-like_dom_sf"/>
</dbReference>
<dbReference type="EMBL" id="CAQK01000564">
    <property type="protein sequence ID" value="CCQ51974.1"/>
    <property type="molecule type" value="Genomic_DNA"/>
</dbReference>
<dbReference type="AlphaFoldDB" id="T2IGG2"/>
<evidence type="ECO:0000259" key="1">
    <source>
        <dbReference type="SMART" id="SM00670"/>
    </source>
</evidence>
<feature type="domain" description="PIN" evidence="1">
    <location>
        <begin position="4"/>
        <end position="117"/>
    </location>
</feature>
<reference evidence="2 3" key="2">
    <citation type="submission" date="2013-09" db="EMBL/GenBank/DDBJ databases">
        <title>Whole genome comparison of six Crocosphaera watsonii strains with differing phenotypes.</title>
        <authorList>
            <person name="Bench S.R."/>
            <person name="Heller P."/>
            <person name="Frank I."/>
            <person name="Arciniega M."/>
            <person name="Shilova I.N."/>
            <person name="Zehr J.P."/>
        </authorList>
    </citation>
    <scope>NUCLEOTIDE SEQUENCE [LARGE SCALE GENOMIC DNA]</scope>
    <source>
        <strain evidence="2 3">WH 8502</strain>
    </source>
</reference>
<dbReference type="NCBIfam" id="TIGR00305">
    <property type="entry name" value="putative toxin-antitoxin system toxin component, PIN family"/>
    <property type="match status" value="1"/>
</dbReference>